<reference evidence="2 3" key="1">
    <citation type="submission" date="2024-09" db="EMBL/GenBank/DDBJ databases">
        <title>Chromosome-scale assembly of Riccia fluitans.</title>
        <authorList>
            <person name="Paukszto L."/>
            <person name="Sawicki J."/>
            <person name="Karawczyk K."/>
            <person name="Piernik-Szablinska J."/>
            <person name="Szczecinska M."/>
            <person name="Mazdziarz M."/>
        </authorList>
    </citation>
    <scope>NUCLEOTIDE SEQUENCE [LARGE SCALE GENOMIC DNA]</scope>
    <source>
        <strain evidence="2">Rf_01</strain>
        <tissue evidence="2">Aerial parts of the thallus</tissue>
    </source>
</reference>
<keyword evidence="3" id="KW-1185">Reference proteome</keyword>
<dbReference type="AlphaFoldDB" id="A0ABD1Y245"/>
<protein>
    <submittedName>
        <fullName evidence="2">Uncharacterized protein</fullName>
    </submittedName>
</protein>
<name>A0ABD1Y245_9MARC</name>
<feature type="compositionally biased region" description="Basic residues" evidence="1">
    <location>
        <begin position="75"/>
        <end position="85"/>
    </location>
</feature>
<dbReference type="EMBL" id="JBHFFA010000006">
    <property type="protein sequence ID" value="KAL2620834.1"/>
    <property type="molecule type" value="Genomic_DNA"/>
</dbReference>
<gene>
    <name evidence="2" type="ORF">R1flu_001039</name>
</gene>
<comment type="caution">
    <text evidence="2">The sequence shown here is derived from an EMBL/GenBank/DDBJ whole genome shotgun (WGS) entry which is preliminary data.</text>
</comment>
<evidence type="ECO:0000256" key="1">
    <source>
        <dbReference type="SAM" id="MobiDB-lite"/>
    </source>
</evidence>
<proteinExistence type="predicted"/>
<organism evidence="2 3">
    <name type="scientific">Riccia fluitans</name>
    <dbReference type="NCBI Taxonomy" id="41844"/>
    <lineage>
        <taxon>Eukaryota</taxon>
        <taxon>Viridiplantae</taxon>
        <taxon>Streptophyta</taxon>
        <taxon>Embryophyta</taxon>
        <taxon>Marchantiophyta</taxon>
        <taxon>Marchantiopsida</taxon>
        <taxon>Marchantiidae</taxon>
        <taxon>Marchantiales</taxon>
        <taxon>Ricciaceae</taxon>
        <taxon>Riccia</taxon>
    </lineage>
</organism>
<evidence type="ECO:0000313" key="2">
    <source>
        <dbReference type="EMBL" id="KAL2620834.1"/>
    </source>
</evidence>
<sequence>MSRRQWVEVKSIKWNLEVGGQFETSDRPPIRSVAEKSRRLIGHCLLRKLSFPRGGYQHLTIDFIPSSEEGIKLPHRRRSISHHRSGKDGGRIQINEGRSGDQPGSGARVRRAEAEDLPTKGTGKWRRIILMTVFNTEGDRMS</sequence>
<evidence type="ECO:0000313" key="3">
    <source>
        <dbReference type="Proteomes" id="UP001605036"/>
    </source>
</evidence>
<dbReference type="Proteomes" id="UP001605036">
    <property type="component" value="Unassembled WGS sequence"/>
</dbReference>
<feature type="region of interest" description="Disordered" evidence="1">
    <location>
        <begin position="75"/>
        <end position="118"/>
    </location>
</feature>
<accession>A0ABD1Y245</accession>